<evidence type="ECO:0000256" key="4">
    <source>
        <dbReference type="ARBA" id="ARBA00022824"/>
    </source>
</evidence>
<evidence type="ECO:0000256" key="5">
    <source>
        <dbReference type="ARBA" id="ARBA00022933"/>
    </source>
</evidence>
<dbReference type="Gene3D" id="3.40.30.50">
    <property type="entry name" value="Sep15/SelM thioredoxin-like domain, active-site redox motif"/>
    <property type="match status" value="1"/>
</dbReference>
<keyword evidence="5" id="KW-0712">Selenocysteine</keyword>
<evidence type="ECO:0000256" key="3">
    <source>
        <dbReference type="ARBA" id="ARBA00022729"/>
    </source>
</evidence>
<feature type="domain" description="Selenoprotein F/M" evidence="7">
    <location>
        <begin position="52"/>
        <end position="124"/>
    </location>
</feature>
<reference evidence="8 9" key="1">
    <citation type="journal article" date="2024" name="Nat. Commun.">
        <title>Phylogenomics reveals the evolutionary origins of lichenization in chlorophyte algae.</title>
        <authorList>
            <person name="Puginier C."/>
            <person name="Libourel C."/>
            <person name="Otte J."/>
            <person name="Skaloud P."/>
            <person name="Haon M."/>
            <person name="Grisel S."/>
            <person name="Petersen M."/>
            <person name="Berrin J.G."/>
            <person name="Delaux P.M."/>
            <person name="Dal Grande F."/>
            <person name="Keller J."/>
        </authorList>
    </citation>
    <scope>NUCLEOTIDE SEQUENCE [LARGE SCALE GENOMIC DNA]</scope>
    <source>
        <strain evidence="8 9">SAG 245.80</strain>
    </source>
</reference>
<dbReference type="Pfam" id="PF08806">
    <property type="entry name" value="Sep15_SelM"/>
    <property type="match status" value="1"/>
</dbReference>
<protein>
    <recommendedName>
        <fullName evidence="6">Selenoprotein F</fullName>
    </recommendedName>
</protein>
<dbReference type="GO" id="GO:0016491">
    <property type="term" value="F:oxidoreductase activity"/>
    <property type="evidence" value="ECO:0007669"/>
    <property type="project" value="TreeGrafter"/>
</dbReference>
<dbReference type="SUPFAM" id="SSF52833">
    <property type="entry name" value="Thioredoxin-like"/>
    <property type="match status" value="1"/>
</dbReference>
<evidence type="ECO:0000313" key="8">
    <source>
        <dbReference type="EMBL" id="KAK9828121.1"/>
    </source>
</evidence>
<accession>A0AAW1R2X6</accession>
<keyword evidence="3" id="KW-0732">Signal</keyword>
<dbReference type="EMBL" id="JALJOU010000052">
    <property type="protein sequence ID" value="KAK9828121.1"/>
    <property type="molecule type" value="Genomic_DNA"/>
</dbReference>
<comment type="similarity">
    <text evidence="2">Belongs to the selenoprotein M/F family.</text>
</comment>
<keyword evidence="4" id="KW-0256">Endoplasmic reticulum</keyword>
<name>A0AAW1R2X6_9CHLO</name>
<dbReference type="InterPro" id="IPR014912">
    <property type="entry name" value="Sep15_SelM_dom"/>
</dbReference>
<evidence type="ECO:0000256" key="6">
    <source>
        <dbReference type="ARBA" id="ARBA00040775"/>
    </source>
</evidence>
<comment type="caution">
    <text evidence="8">The sequence shown here is derived from an EMBL/GenBank/DDBJ whole genome shotgun (WGS) entry which is preliminary data.</text>
</comment>
<dbReference type="InterPro" id="IPR036249">
    <property type="entry name" value="Thioredoxin-like_sf"/>
</dbReference>
<evidence type="ECO:0000256" key="1">
    <source>
        <dbReference type="ARBA" id="ARBA00004319"/>
    </source>
</evidence>
<evidence type="ECO:0000259" key="7">
    <source>
        <dbReference type="Pfam" id="PF08806"/>
    </source>
</evidence>
<dbReference type="PANTHER" id="PTHR13077:SF6">
    <property type="entry name" value="SELENOPROTEIN F"/>
    <property type="match status" value="1"/>
</dbReference>
<keyword evidence="9" id="KW-1185">Reference proteome</keyword>
<dbReference type="PANTHER" id="PTHR13077">
    <property type="entry name" value="SELENOPROTEIN F"/>
    <property type="match status" value="1"/>
</dbReference>
<dbReference type="InterPro" id="IPR039992">
    <property type="entry name" value="Sep15_SelM"/>
</dbReference>
<evidence type="ECO:0000256" key="2">
    <source>
        <dbReference type="ARBA" id="ARBA00005742"/>
    </source>
</evidence>
<dbReference type="Proteomes" id="UP001445335">
    <property type="component" value="Unassembled WGS sequence"/>
</dbReference>
<dbReference type="InterPro" id="IPR038219">
    <property type="entry name" value="Sep15/SelM_sf"/>
</dbReference>
<dbReference type="GO" id="GO:0005788">
    <property type="term" value="C:endoplasmic reticulum lumen"/>
    <property type="evidence" value="ECO:0007669"/>
    <property type="project" value="UniProtKB-SubCell"/>
</dbReference>
<evidence type="ECO:0000313" key="9">
    <source>
        <dbReference type="Proteomes" id="UP001445335"/>
    </source>
</evidence>
<comment type="subcellular location">
    <subcellularLocation>
        <location evidence="1">Endoplasmic reticulum lumen</location>
    </subcellularLocation>
</comment>
<organism evidence="8 9">
    <name type="scientific">Elliptochloris bilobata</name>
    <dbReference type="NCBI Taxonomy" id="381761"/>
    <lineage>
        <taxon>Eukaryota</taxon>
        <taxon>Viridiplantae</taxon>
        <taxon>Chlorophyta</taxon>
        <taxon>core chlorophytes</taxon>
        <taxon>Trebouxiophyceae</taxon>
        <taxon>Trebouxiophyceae incertae sedis</taxon>
        <taxon>Elliptochloris clade</taxon>
        <taxon>Elliptochloris</taxon>
    </lineage>
</organism>
<dbReference type="AlphaFoldDB" id="A0AAW1R2X6"/>
<proteinExistence type="inferred from homology"/>
<gene>
    <name evidence="8" type="ORF">WJX81_007149</name>
</gene>
<sequence length="132" mass="14216">MQHGGFTGSQLCSTCDQLEEALGEAGAELVNDCFGCCVEGGAQAPAGERYAAATLEVCRHRLREFPEVEKFVQERAAQVPGLTLAHRLGSVPRIRLHGAKGEGDSARVDRWQLADIEAYLADRLEGYTPADA</sequence>